<dbReference type="Proteomes" id="UP000192257">
    <property type="component" value="Unassembled WGS sequence"/>
</dbReference>
<dbReference type="OrthoDB" id="245940at2759"/>
<proteinExistence type="predicted"/>
<feature type="transmembrane region" description="Helical" evidence="1">
    <location>
        <begin position="38"/>
        <end position="60"/>
    </location>
</feature>
<protein>
    <submittedName>
        <fullName evidence="2">Uncharacterized protein</fullName>
    </submittedName>
</protein>
<dbReference type="EMBL" id="NBCO01000039">
    <property type="protein sequence ID" value="ORC85019.1"/>
    <property type="molecule type" value="Genomic_DNA"/>
</dbReference>
<evidence type="ECO:0000313" key="3">
    <source>
        <dbReference type="Proteomes" id="UP000192257"/>
    </source>
</evidence>
<dbReference type="AlphaFoldDB" id="A0A1X0NLH5"/>
<sequence length="104" mass="12434">MAYGDDVFARATRQKNDPFLRGGTASRRFLQKYRTFPYPVRMSGLFLVGFILGSIIETFACKTHMYESVMSKKDTRRHDFDEFVVDFRQNVERWQRQDMVQKHQ</sequence>
<comment type="caution">
    <text evidence="2">The sequence shown here is derived from an EMBL/GenBank/DDBJ whole genome shotgun (WGS) entry which is preliminary data.</text>
</comment>
<keyword evidence="1" id="KW-0472">Membrane</keyword>
<dbReference type="RefSeq" id="XP_028879085.1">
    <property type="nucleotide sequence ID" value="XM_029029709.1"/>
</dbReference>
<keyword evidence="1" id="KW-1133">Transmembrane helix</keyword>
<keyword evidence="1" id="KW-0812">Transmembrane</keyword>
<accession>A0A1X0NLH5</accession>
<evidence type="ECO:0000313" key="2">
    <source>
        <dbReference type="EMBL" id="ORC85019.1"/>
    </source>
</evidence>
<organism evidence="2 3">
    <name type="scientific">Trypanosoma theileri</name>
    <dbReference type="NCBI Taxonomy" id="67003"/>
    <lineage>
        <taxon>Eukaryota</taxon>
        <taxon>Discoba</taxon>
        <taxon>Euglenozoa</taxon>
        <taxon>Kinetoplastea</taxon>
        <taxon>Metakinetoplastina</taxon>
        <taxon>Trypanosomatida</taxon>
        <taxon>Trypanosomatidae</taxon>
        <taxon>Trypanosoma</taxon>
    </lineage>
</organism>
<name>A0A1X0NLH5_9TRYP</name>
<dbReference type="VEuPathDB" id="TriTrypDB:TM35_000391930"/>
<keyword evidence="3" id="KW-1185">Reference proteome</keyword>
<gene>
    <name evidence="2" type="ORF">TM35_000391930</name>
</gene>
<dbReference type="GeneID" id="39989489"/>
<evidence type="ECO:0000256" key="1">
    <source>
        <dbReference type="SAM" id="Phobius"/>
    </source>
</evidence>
<reference evidence="2 3" key="1">
    <citation type="submission" date="2017-03" db="EMBL/GenBank/DDBJ databases">
        <title>An alternative strategy for trypanosome survival in the mammalian bloodstream revealed through genome and transcriptome analysis of the ubiquitous bovine parasite Trypanosoma (Megatrypanum) theileri.</title>
        <authorList>
            <person name="Kelly S."/>
            <person name="Ivens A."/>
            <person name="Mott A."/>
            <person name="O'Neill E."/>
            <person name="Emms D."/>
            <person name="Macleod O."/>
            <person name="Voorheis P."/>
            <person name="Matthews J."/>
            <person name="Matthews K."/>
            <person name="Carrington M."/>
        </authorList>
    </citation>
    <scope>NUCLEOTIDE SEQUENCE [LARGE SCALE GENOMIC DNA]</scope>
    <source>
        <strain evidence="2">Edinburgh</strain>
    </source>
</reference>